<feature type="domain" description="HTH iclR-type" evidence="5">
    <location>
        <begin position="30"/>
        <end position="92"/>
    </location>
</feature>
<dbReference type="InterPro" id="IPR029016">
    <property type="entry name" value="GAF-like_dom_sf"/>
</dbReference>
<evidence type="ECO:0000259" key="5">
    <source>
        <dbReference type="PROSITE" id="PS51077"/>
    </source>
</evidence>
<evidence type="ECO:0000256" key="4">
    <source>
        <dbReference type="SAM" id="MobiDB-lite"/>
    </source>
</evidence>
<dbReference type="InterPro" id="IPR036388">
    <property type="entry name" value="WH-like_DNA-bd_sf"/>
</dbReference>
<dbReference type="PROSITE" id="PS51078">
    <property type="entry name" value="ICLR_ED"/>
    <property type="match status" value="1"/>
</dbReference>
<dbReference type="Proteomes" id="UP000277294">
    <property type="component" value="Unassembled WGS sequence"/>
</dbReference>
<keyword evidence="1" id="KW-0805">Transcription regulation</keyword>
<dbReference type="Gene3D" id="1.10.10.10">
    <property type="entry name" value="Winged helix-like DNA-binding domain superfamily/Winged helix DNA-binding domain"/>
    <property type="match status" value="1"/>
</dbReference>
<evidence type="ECO:0000313" key="7">
    <source>
        <dbReference type="EMBL" id="VCU68482.1"/>
    </source>
</evidence>
<dbReference type="OrthoDB" id="5401369at2"/>
<feature type="compositionally biased region" description="Polar residues" evidence="4">
    <location>
        <begin position="1"/>
        <end position="10"/>
    </location>
</feature>
<protein>
    <submittedName>
        <fullName evidence="7">HTH-type transcriptional regulator KipR</fullName>
    </submittedName>
</protein>
<dbReference type="EMBL" id="UWPJ01000005">
    <property type="protein sequence ID" value="VCU68482.1"/>
    <property type="molecule type" value="Genomic_DNA"/>
</dbReference>
<organism evidence="7 8">
    <name type="scientific">Pigmentiphaga humi</name>
    <dbReference type="NCBI Taxonomy" id="2478468"/>
    <lineage>
        <taxon>Bacteria</taxon>
        <taxon>Pseudomonadati</taxon>
        <taxon>Pseudomonadota</taxon>
        <taxon>Betaproteobacteria</taxon>
        <taxon>Burkholderiales</taxon>
        <taxon>Alcaligenaceae</taxon>
        <taxon>Pigmentiphaga</taxon>
    </lineage>
</organism>
<dbReference type="Gene3D" id="3.30.450.40">
    <property type="match status" value="1"/>
</dbReference>
<accession>A0A3P4AXI3</accession>
<sequence>MRGTSQSTRAINRLPLAEPDADEDPGRQFVTALARGLNILKAFTLGDASLGNQELAERTGLTKPTVSRLTYTLTRLGYLSCSPQTGRYELGTSSLALGYWAMAGSFIRQVAKPLMEQVSNELNLCCALGYRDEADAVYLEHTRGSGALIMSVQSGSRTPLATTAMGRALIAVMERHERETLLAAEKARYGTQWPRIRQGVQDGLKDYETLGFTLSLGDWEKEINAVGVPLELNDGNPPMALTLGGGAYALDRRQLVERIGPRLVELAGQIRRGLKAQ</sequence>
<dbReference type="SUPFAM" id="SSF46785">
    <property type="entry name" value="Winged helix' DNA-binding domain"/>
    <property type="match status" value="1"/>
</dbReference>
<evidence type="ECO:0000256" key="2">
    <source>
        <dbReference type="ARBA" id="ARBA00023125"/>
    </source>
</evidence>
<evidence type="ECO:0000259" key="6">
    <source>
        <dbReference type="PROSITE" id="PS51078"/>
    </source>
</evidence>
<dbReference type="InterPro" id="IPR014757">
    <property type="entry name" value="Tscrpt_reg_IclR_C"/>
</dbReference>
<dbReference type="PANTHER" id="PTHR30136">
    <property type="entry name" value="HELIX-TURN-HELIX TRANSCRIPTIONAL REGULATOR, ICLR FAMILY"/>
    <property type="match status" value="1"/>
</dbReference>
<name>A0A3P4AXI3_9BURK</name>
<dbReference type="GO" id="GO:0045892">
    <property type="term" value="P:negative regulation of DNA-templated transcription"/>
    <property type="evidence" value="ECO:0007669"/>
    <property type="project" value="TreeGrafter"/>
</dbReference>
<dbReference type="SUPFAM" id="SSF55781">
    <property type="entry name" value="GAF domain-like"/>
    <property type="match status" value="1"/>
</dbReference>
<dbReference type="InterPro" id="IPR005471">
    <property type="entry name" value="Tscrpt_reg_IclR_N"/>
</dbReference>
<dbReference type="Pfam" id="PF09339">
    <property type="entry name" value="HTH_IclR"/>
    <property type="match status" value="1"/>
</dbReference>
<evidence type="ECO:0000313" key="8">
    <source>
        <dbReference type="Proteomes" id="UP000277294"/>
    </source>
</evidence>
<dbReference type="PROSITE" id="PS51077">
    <property type="entry name" value="HTH_ICLR"/>
    <property type="match status" value="1"/>
</dbReference>
<feature type="region of interest" description="Disordered" evidence="4">
    <location>
        <begin position="1"/>
        <end position="23"/>
    </location>
</feature>
<feature type="domain" description="IclR-ED" evidence="6">
    <location>
        <begin position="93"/>
        <end position="276"/>
    </location>
</feature>
<keyword evidence="3" id="KW-0804">Transcription</keyword>
<dbReference type="PANTHER" id="PTHR30136:SF33">
    <property type="entry name" value="TRANSCRIPTIONAL REGULATORY PROTEIN"/>
    <property type="match status" value="1"/>
</dbReference>
<dbReference type="AlphaFoldDB" id="A0A3P4AXI3"/>
<dbReference type="InterPro" id="IPR036390">
    <property type="entry name" value="WH_DNA-bd_sf"/>
</dbReference>
<keyword evidence="8" id="KW-1185">Reference proteome</keyword>
<dbReference type="GO" id="GO:0003700">
    <property type="term" value="F:DNA-binding transcription factor activity"/>
    <property type="evidence" value="ECO:0007669"/>
    <property type="project" value="TreeGrafter"/>
</dbReference>
<dbReference type="SMART" id="SM00346">
    <property type="entry name" value="HTH_ICLR"/>
    <property type="match status" value="1"/>
</dbReference>
<evidence type="ECO:0000256" key="1">
    <source>
        <dbReference type="ARBA" id="ARBA00023015"/>
    </source>
</evidence>
<reference evidence="7 8" key="1">
    <citation type="submission" date="2018-10" db="EMBL/GenBank/DDBJ databases">
        <authorList>
            <person name="Criscuolo A."/>
        </authorList>
    </citation>
    <scope>NUCLEOTIDE SEQUENCE [LARGE SCALE GENOMIC DNA]</scope>
    <source>
        <strain evidence="7">DnA1</strain>
    </source>
</reference>
<gene>
    <name evidence="7" type="primary">kipR_2</name>
    <name evidence="7" type="ORF">PIGHUM_00533</name>
</gene>
<proteinExistence type="predicted"/>
<keyword evidence="2" id="KW-0238">DNA-binding</keyword>
<dbReference type="Pfam" id="PF01614">
    <property type="entry name" value="IclR_C"/>
    <property type="match status" value="1"/>
</dbReference>
<dbReference type="InterPro" id="IPR050707">
    <property type="entry name" value="HTH_MetabolicPath_Reg"/>
</dbReference>
<evidence type="ECO:0000256" key="3">
    <source>
        <dbReference type="ARBA" id="ARBA00023163"/>
    </source>
</evidence>
<dbReference type="GO" id="GO:0003677">
    <property type="term" value="F:DNA binding"/>
    <property type="evidence" value="ECO:0007669"/>
    <property type="project" value="UniProtKB-KW"/>
</dbReference>